<dbReference type="PANTHER" id="PTHR30485">
    <property type="entry name" value="NI/FE-HYDROGENASE 1 B-TYPE CYTOCHROME SUBUNIT"/>
    <property type="match status" value="1"/>
</dbReference>
<dbReference type="GO" id="GO:0020037">
    <property type="term" value="F:heme binding"/>
    <property type="evidence" value="ECO:0007669"/>
    <property type="project" value="TreeGrafter"/>
</dbReference>
<evidence type="ECO:0000256" key="3">
    <source>
        <dbReference type="ARBA" id="ARBA00022692"/>
    </source>
</evidence>
<dbReference type="PANTHER" id="PTHR30485:SF2">
    <property type="entry name" value="BLL0597 PROTEIN"/>
    <property type="match status" value="1"/>
</dbReference>
<evidence type="ECO:0000256" key="2">
    <source>
        <dbReference type="ARBA" id="ARBA00022475"/>
    </source>
</evidence>
<accession>A0A0H2MJ45</accession>
<dbReference type="RefSeq" id="WP_047762686.1">
    <property type="nucleotide sequence ID" value="NZ_LAQL01000002.1"/>
</dbReference>
<keyword evidence="9" id="KW-1185">Reference proteome</keyword>
<dbReference type="Pfam" id="PF01292">
    <property type="entry name" value="Ni_hydr_CYTB"/>
    <property type="match status" value="1"/>
</dbReference>
<keyword evidence="3 6" id="KW-0812">Transmembrane</keyword>
<protein>
    <recommendedName>
        <fullName evidence="7">Cytochrome b561 bacterial/Ni-hydrogenase domain-containing protein</fullName>
    </recommendedName>
</protein>
<evidence type="ECO:0000259" key="7">
    <source>
        <dbReference type="Pfam" id="PF01292"/>
    </source>
</evidence>
<keyword evidence="5 6" id="KW-0472">Membrane</keyword>
<comment type="caution">
    <text evidence="8">The sequence shown here is derived from an EMBL/GenBank/DDBJ whole genome shotgun (WGS) entry which is preliminary data.</text>
</comment>
<dbReference type="STRING" id="1489064.WH96_03570"/>
<dbReference type="Gene3D" id="1.20.950.20">
    <property type="entry name" value="Transmembrane di-heme cytochromes, Chain C"/>
    <property type="match status" value="1"/>
</dbReference>
<dbReference type="OrthoDB" id="196472at2"/>
<sequence length="174" mass="19928">MQDVKVWDLFIRLFHGSVAILFLANFFVIEDGNTLHSYLGYILLGLLVLRFVWGFIGGYHARFENFAPSKESLKEHLRSIVLREKDVHLGHNPLGAIMVFNLLGSLTLLCLTGILAETDMFWGMKWLEEIHEFLANYTMLSVAFHLLGVAWETKRSKINIVKAMITGKKSLPKY</sequence>
<organism evidence="8 9">
    <name type="scientific">Kiloniella spongiae</name>
    <dbReference type="NCBI Taxonomy" id="1489064"/>
    <lineage>
        <taxon>Bacteria</taxon>
        <taxon>Pseudomonadati</taxon>
        <taxon>Pseudomonadota</taxon>
        <taxon>Alphaproteobacteria</taxon>
        <taxon>Rhodospirillales</taxon>
        <taxon>Kiloniellaceae</taxon>
        <taxon>Kiloniella</taxon>
    </lineage>
</organism>
<evidence type="ECO:0000256" key="5">
    <source>
        <dbReference type="ARBA" id="ARBA00023136"/>
    </source>
</evidence>
<keyword evidence="2" id="KW-1003">Cell membrane</keyword>
<feature type="transmembrane region" description="Helical" evidence="6">
    <location>
        <begin position="93"/>
        <end position="114"/>
    </location>
</feature>
<dbReference type="AlphaFoldDB" id="A0A0H2MJ45"/>
<evidence type="ECO:0000256" key="1">
    <source>
        <dbReference type="ARBA" id="ARBA00004651"/>
    </source>
</evidence>
<dbReference type="Proteomes" id="UP000035444">
    <property type="component" value="Unassembled WGS sequence"/>
</dbReference>
<evidence type="ECO:0000256" key="4">
    <source>
        <dbReference type="ARBA" id="ARBA00022989"/>
    </source>
</evidence>
<dbReference type="GO" id="GO:0005886">
    <property type="term" value="C:plasma membrane"/>
    <property type="evidence" value="ECO:0007669"/>
    <property type="project" value="UniProtKB-SubCell"/>
</dbReference>
<proteinExistence type="predicted"/>
<feature type="domain" description="Cytochrome b561 bacterial/Ni-hydrogenase" evidence="7">
    <location>
        <begin position="6"/>
        <end position="167"/>
    </location>
</feature>
<name>A0A0H2MJ45_9PROT</name>
<comment type="subcellular location">
    <subcellularLocation>
        <location evidence="1">Cell membrane</location>
        <topology evidence="1">Multi-pass membrane protein</topology>
    </subcellularLocation>
</comment>
<evidence type="ECO:0000313" key="9">
    <source>
        <dbReference type="Proteomes" id="UP000035444"/>
    </source>
</evidence>
<feature type="transmembrane region" description="Helical" evidence="6">
    <location>
        <begin position="35"/>
        <end position="56"/>
    </location>
</feature>
<feature type="transmembrane region" description="Helical" evidence="6">
    <location>
        <begin position="9"/>
        <end position="29"/>
    </location>
</feature>
<reference evidence="8 9" key="1">
    <citation type="submission" date="2015-03" db="EMBL/GenBank/DDBJ databases">
        <title>Genome Sequence of Kiloniella spongiae MEBiC09566, isolated from a marine sponge.</title>
        <authorList>
            <person name="Shao Z."/>
            <person name="Wang L."/>
            <person name="Li X."/>
        </authorList>
    </citation>
    <scope>NUCLEOTIDE SEQUENCE [LARGE SCALE GENOMIC DNA]</scope>
    <source>
        <strain evidence="8 9">MEBiC09566</strain>
    </source>
</reference>
<dbReference type="InterPro" id="IPR011577">
    <property type="entry name" value="Cyt_b561_bac/Ni-Hgenase"/>
</dbReference>
<gene>
    <name evidence="8" type="ORF">WH96_03570</name>
</gene>
<dbReference type="InterPro" id="IPR016174">
    <property type="entry name" value="Di-haem_cyt_TM"/>
</dbReference>
<dbReference type="EMBL" id="LAQL01000002">
    <property type="protein sequence ID" value="KLN62564.1"/>
    <property type="molecule type" value="Genomic_DNA"/>
</dbReference>
<dbReference type="GO" id="GO:0009055">
    <property type="term" value="F:electron transfer activity"/>
    <property type="evidence" value="ECO:0007669"/>
    <property type="project" value="InterPro"/>
</dbReference>
<evidence type="ECO:0000313" key="8">
    <source>
        <dbReference type="EMBL" id="KLN62564.1"/>
    </source>
</evidence>
<evidence type="ECO:0000256" key="6">
    <source>
        <dbReference type="SAM" id="Phobius"/>
    </source>
</evidence>
<keyword evidence="4 6" id="KW-1133">Transmembrane helix</keyword>
<dbReference type="InterPro" id="IPR051542">
    <property type="entry name" value="Hydrogenase_cytochrome"/>
</dbReference>
<dbReference type="SUPFAM" id="SSF81342">
    <property type="entry name" value="Transmembrane di-heme cytochromes"/>
    <property type="match status" value="1"/>
</dbReference>
<dbReference type="GO" id="GO:0022904">
    <property type="term" value="P:respiratory electron transport chain"/>
    <property type="evidence" value="ECO:0007669"/>
    <property type="project" value="InterPro"/>
</dbReference>